<keyword evidence="2" id="KW-1185">Reference proteome</keyword>
<proteinExistence type="predicted"/>
<gene>
    <name evidence="1" type="ORF">CH362_07040</name>
</gene>
<accession>A0A2M9YEU4</accession>
<dbReference type="EMBL" id="NPDR01000002">
    <property type="protein sequence ID" value="PJZ50062.1"/>
    <property type="molecule type" value="Genomic_DNA"/>
</dbReference>
<dbReference type="OrthoDB" id="336331at2"/>
<dbReference type="RefSeq" id="WP_100709642.1">
    <property type="nucleotide sequence ID" value="NZ_NPDR01000002.1"/>
</dbReference>
<protein>
    <submittedName>
        <fullName evidence="1">Uncharacterized protein</fullName>
    </submittedName>
</protein>
<organism evidence="1 2">
    <name type="scientific">Leptospira saintgironsiae</name>
    <dbReference type="NCBI Taxonomy" id="2023183"/>
    <lineage>
        <taxon>Bacteria</taxon>
        <taxon>Pseudomonadati</taxon>
        <taxon>Spirochaetota</taxon>
        <taxon>Spirochaetia</taxon>
        <taxon>Leptospirales</taxon>
        <taxon>Leptospiraceae</taxon>
        <taxon>Leptospira</taxon>
    </lineage>
</organism>
<evidence type="ECO:0000313" key="2">
    <source>
        <dbReference type="Proteomes" id="UP000231926"/>
    </source>
</evidence>
<dbReference type="Proteomes" id="UP000231926">
    <property type="component" value="Unassembled WGS sequence"/>
</dbReference>
<name>A0A2M9YEU4_9LEPT</name>
<evidence type="ECO:0000313" key="1">
    <source>
        <dbReference type="EMBL" id="PJZ50062.1"/>
    </source>
</evidence>
<reference evidence="1 2" key="1">
    <citation type="submission" date="2017-07" db="EMBL/GenBank/DDBJ databases">
        <title>Leptospira spp. isolated from tropical soils.</title>
        <authorList>
            <person name="Thibeaux R."/>
            <person name="Iraola G."/>
            <person name="Ferres I."/>
            <person name="Bierque E."/>
            <person name="Girault D."/>
            <person name="Soupe-Gilbert M.-E."/>
            <person name="Picardeau M."/>
            <person name="Goarant C."/>
        </authorList>
    </citation>
    <scope>NUCLEOTIDE SEQUENCE [LARGE SCALE GENOMIC DNA]</scope>
    <source>
        <strain evidence="1 2">FH4-C-A2</strain>
    </source>
</reference>
<sequence>MNLKFLIPFCILAFSQCTYLSGDNAGVREGKSPSQLYSECMGTFADDAKCKEFVLKSIPDADVNLLGQNANQTELEASTHVFIRAQLIQSLLYQNKLFVKNKLGEPDEKRTVNNWAPGMEEWLYYRPVSKFAEGSRPDREILIRFQRGAVVHVGYTQPSPNR</sequence>
<comment type="caution">
    <text evidence="1">The sequence shown here is derived from an EMBL/GenBank/DDBJ whole genome shotgun (WGS) entry which is preliminary data.</text>
</comment>
<dbReference type="AlphaFoldDB" id="A0A2M9YEU4"/>